<keyword evidence="2" id="KW-1185">Reference proteome</keyword>
<dbReference type="Proteomes" id="UP000053240">
    <property type="component" value="Unassembled WGS sequence"/>
</dbReference>
<gene>
    <name evidence="1" type="ORF">RR48_06501</name>
</gene>
<evidence type="ECO:0000313" key="1">
    <source>
        <dbReference type="EMBL" id="KPJ19641.1"/>
    </source>
</evidence>
<accession>A0A194RU42</accession>
<organism evidence="1 2">
    <name type="scientific">Papilio machaon</name>
    <name type="common">Old World swallowtail butterfly</name>
    <dbReference type="NCBI Taxonomy" id="76193"/>
    <lineage>
        <taxon>Eukaryota</taxon>
        <taxon>Metazoa</taxon>
        <taxon>Ecdysozoa</taxon>
        <taxon>Arthropoda</taxon>
        <taxon>Hexapoda</taxon>
        <taxon>Insecta</taxon>
        <taxon>Pterygota</taxon>
        <taxon>Neoptera</taxon>
        <taxon>Endopterygota</taxon>
        <taxon>Lepidoptera</taxon>
        <taxon>Glossata</taxon>
        <taxon>Ditrysia</taxon>
        <taxon>Papilionoidea</taxon>
        <taxon>Papilionidae</taxon>
        <taxon>Papilioninae</taxon>
        <taxon>Papilio</taxon>
    </lineage>
</organism>
<dbReference type="AlphaFoldDB" id="A0A194RU42"/>
<reference evidence="1 2" key="1">
    <citation type="journal article" date="2015" name="Nat. Commun.">
        <title>Outbred genome sequencing and CRISPR/Cas9 gene editing in butterflies.</title>
        <authorList>
            <person name="Li X."/>
            <person name="Fan D."/>
            <person name="Zhang W."/>
            <person name="Liu G."/>
            <person name="Zhang L."/>
            <person name="Zhao L."/>
            <person name="Fang X."/>
            <person name="Chen L."/>
            <person name="Dong Y."/>
            <person name="Chen Y."/>
            <person name="Ding Y."/>
            <person name="Zhao R."/>
            <person name="Feng M."/>
            <person name="Zhu Y."/>
            <person name="Feng Y."/>
            <person name="Jiang X."/>
            <person name="Zhu D."/>
            <person name="Xiang H."/>
            <person name="Feng X."/>
            <person name="Li S."/>
            <person name="Wang J."/>
            <person name="Zhang G."/>
            <person name="Kronforst M.R."/>
            <person name="Wang W."/>
        </authorList>
    </citation>
    <scope>NUCLEOTIDE SEQUENCE [LARGE SCALE GENOMIC DNA]</scope>
    <source>
        <strain evidence="1">Ya'a_city_454_Pm</strain>
        <tissue evidence="1">Whole body</tissue>
    </source>
</reference>
<dbReference type="InParanoid" id="A0A194RU42"/>
<name>A0A194RU42_PAPMA</name>
<dbReference type="EMBL" id="KQ459875">
    <property type="protein sequence ID" value="KPJ19641.1"/>
    <property type="molecule type" value="Genomic_DNA"/>
</dbReference>
<sequence>MATKSRLINFLSEERYSMLSARFAAFHEAMNEPTRPVVRVYDPLGSRHLCELQLVREVSAELQQKKQEDMKKAVSISHTLTSCAYAIYIKNFLHRMVKEIAFLDKSDDEL</sequence>
<proteinExistence type="predicted"/>
<evidence type="ECO:0000313" key="2">
    <source>
        <dbReference type="Proteomes" id="UP000053240"/>
    </source>
</evidence>
<protein>
    <submittedName>
        <fullName evidence="1">Uncharacterized protein</fullName>
    </submittedName>
</protein>